<dbReference type="EMBL" id="FOLG01000011">
    <property type="protein sequence ID" value="SFC91174.1"/>
    <property type="molecule type" value="Genomic_DNA"/>
</dbReference>
<dbReference type="RefSeq" id="WP_093361812.1">
    <property type="nucleotide sequence ID" value="NZ_FOLG01000011.1"/>
</dbReference>
<dbReference type="PANTHER" id="PTHR37841:SF1">
    <property type="entry name" value="DUF3298 DOMAIN-CONTAINING PROTEIN"/>
    <property type="match status" value="1"/>
</dbReference>
<dbReference type="STRING" id="441112.SAMN04488094_11171"/>
<accession>A0A1I1N0E2</accession>
<name>A0A1I1N0E2_9RHOB</name>
<dbReference type="PANTHER" id="PTHR37841">
    <property type="entry name" value="GLR2918 PROTEIN"/>
    <property type="match status" value="1"/>
</dbReference>
<evidence type="ECO:0000313" key="3">
    <source>
        <dbReference type="Proteomes" id="UP000198728"/>
    </source>
</evidence>
<dbReference type="OrthoDB" id="8176121at2"/>
<sequence>MTVMNFHTASCVIALVCAGSMARAEMHEMPVGAGAPPCGSTVATAGPVLFPMPQDGQWGYVDREGSWQLEPQWAQARDFHEARAAVGSERQWGIIDTEGIYVVEPRYESDTIIDVDGSRWIDNPFKPYSEGCTVAHLFVERSLKPFLIDREGRTYWRDELPADLRGMEIRDFGTFSEGLAWFQDGTVMDASYGWIDPTGAIAIEPEFVEAGDFVGGLAPAAARDGQAGFISTDGQLQLPRKWTLDAAEPFSEGLAQVWTGPFDIAFMTQSDFAFSSVTDRDGTEGSVDMAGAFADGLAPVLADFGNRSGLVYVNQQGDVALVPDEIDGVAVCDPRQIPEFLNGLARLVVADDGEDCGEGRFLDELPSYDAAHYVYIDTAGEVVLREQK</sequence>
<proteinExistence type="predicted"/>
<keyword evidence="1" id="KW-0732">Signal</keyword>
<dbReference type="Pfam" id="PF14903">
    <property type="entry name" value="WG_beta_rep"/>
    <property type="match status" value="2"/>
</dbReference>
<feature type="chain" id="PRO_5011663957" evidence="1">
    <location>
        <begin position="25"/>
        <end position="388"/>
    </location>
</feature>
<reference evidence="2 3" key="1">
    <citation type="submission" date="2016-10" db="EMBL/GenBank/DDBJ databases">
        <authorList>
            <person name="de Groot N.N."/>
        </authorList>
    </citation>
    <scope>NUCLEOTIDE SEQUENCE [LARGE SCALE GENOMIC DNA]</scope>
    <source>
        <strain evidence="2 3">DSM 19548</strain>
    </source>
</reference>
<keyword evidence="3" id="KW-1185">Reference proteome</keyword>
<organism evidence="2 3">
    <name type="scientific">Tropicimonas isoalkanivorans</name>
    <dbReference type="NCBI Taxonomy" id="441112"/>
    <lineage>
        <taxon>Bacteria</taxon>
        <taxon>Pseudomonadati</taxon>
        <taxon>Pseudomonadota</taxon>
        <taxon>Alphaproteobacteria</taxon>
        <taxon>Rhodobacterales</taxon>
        <taxon>Roseobacteraceae</taxon>
        <taxon>Tropicimonas</taxon>
    </lineage>
</organism>
<dbReference type="AlphaFoldDB" id="A0A1I1N0E2"/>
<protein>
    <submittedName>
        <fullName evidence="2">WG containing repeat-containing protein</fullName>
    </submittedName>
</protein>
<feature type="signal peptide" evidence="1">
    <location>
        <begin position="1"/>
        <end position="24"/>
    </location>
</feature>
<dbReference type="InterPro" id="IPR032774">
    <property type="entry name" value="WG_beta_rep"/>
</dbReference>
<evidence type="ECO:0000313" key="2">
    <source>
        <dbReference type="EMBL" id="SFC91174.1"/>
    </source>
</evidence>
<evidence type="ECO:0000256" key="1">
    <source>
        <dbReference type="SAM" id="SignalP"/>
    </source>
</evidence>
<dbReference type="Proteomes" id="UP000198728">
    <property type="component" value="Unassembled WGS sequence"/>
</dbReference>
<gene>
    <name evidence="2" type="ORF">SAMN04488094_11171</name>
</gene>